<comment type="caution">
    <text evidence="2">The sequence shown here is derived from an EMBL/GenBank/DDBJ whole genome shotgun (WGS) entry which is preliminary data.</text>
</comment>
<dbReference type="PROSITE" id="PS51832">
    <property type="entry name" value="HD_GYP"/>
    <property type="match status" value="1"/>
</dbReference>
<dbReference type="Pfam" id="PF13487">
    <property type="entry name" value="HD_5"/>
    <property type="match status" value="1"/>
</dbReference>
<dbReference type="OrthoDB" id="9804747at2"/>
<dbReference type="SUPFAM" id="SSF109604">
    <property type="entry name" value="HD-domain/PDEase-like"/>
    <property type="match status" value="1"/>
</dbReference>
<gene>
    <name evidence="2" type="primary">rpfG_16</name>
    <name evidence="2" type="ORF">CLMAG_47700</name>
</gene>
<dbReference type="GO" id="GO:0071111">
    <property type="term" value="F:cyclic-guanylate-specific phosphodiesterase activity"/>
    <property type="evidence" value="ECO:0007669"/>
    <property type="project" value="UniProtKB-EC"/>
</dbReference>
<dbReference type="InterPro" id="IPR037522">
    <property type="entry name" value="HD_GYP_dom"/>
</dbReference>
<dbReference type="Proteomes" id="UP000076603">
    <property type="component" value="Unassembled WGS sequence"/>
</dbReference>
<dbReference type="PATRIC" id="fig|1121326.3.peg.4837"/>
<dbReference type="RefSeq" id="WP_066628003.1">
    <property type="nucleotide sequence ID" value="NZ_FQXL01000006.1"/>
</dbReference>
<reference evidence="2 3" key="1">
    <citation type="submission" date="2016-04" db="EMBL/GenBank/DDBJ databases">
        <title>Genome sequence of Clostridium magnum DSM 2767.</title>
        <authorList>
            <person name="Poehlein A."/>
            <person name="Uhlig R."/>
            <person name="Fischer R."/>
            <person name="Bahl H."/>
            <person name="Daniel R."/>
        </authorList>
    </citation>
    <scope>NUCLEOTIDE SEQUENCE [LARGE SCALE GENOMIC DNA]</scope>
    <source>
        <strain evidence="2 3">DSM 2767</strain>
    </source>
</reference>
<name>A0A161YHM5_9CLOT</name>
<dbReference type="PANTHER" id="PTHR43155">
    <property type="entry name" value="CYCLIC DI-GMP PHOSPHODIESTERASE PA4108-RELATED"/>
    <property type="match status" value="1"/>
</dbReference>
<dbReference type="CDD" id="cd00077">
    <property type="entry name" value="HDc"/>
    <property type="match status" value="1"/>
</dbReference>
<dbReference type="STRING" id="1121326.CLMAG_47700"/>
<proteinExistence type="predicted"/>
<accession>A0A161YHM5</accession>
<evidence type="ECO:0000259" key="1">
    <source>
        <dbReference type="PROSITE" id="PS51832"/>
    </source>
</evidence>
<dbReference type="AlphaFoldDB" id="A0A161YHM5"/>
<dbReference type="SMART" id="SM00471">
    <property type="entry name" value="HDc"/>
    <property type="match status" value="1"/>
</dbReference>
<dbReference type="EC" id="3.1.4.52" evidence="2"/>
<dbReference type="EMBL" id="LWAE01000007">
    <property type="protein sequence ID" value="KZL89772.1"/>
    <property type="molecule type" value="Genomic_DNA"/>
</dbReference>
<organism evidence="2 3">
    <name type="scientific">Clostridium magnum DSM 2767</name>
    <dbReference type="NCBI Taxonomy" id="1121326"/>
    <lineage>
        <taxon>Bacteria</taxon>
        <taxon>Bacillati</taxon>
        <taxon>Bacillota</taxon>
        <taxon>Clostridia</taxon>
        <taxon>Eubacteriales</taxon>
        <taxon>Clostridiaceae</taxon>
        <taxon>Clostridium</taxon>
    </lineage>
</organism>
<dbReference type="InterPro" id="IPR003607">
    <property type="entry name" value="HD/PDEase_dom"/>
</dbReference>
<evidence type="ECO:0000313" key="2">
    <source>
        <dbReference type="EMBL" id="KZL89772.1"/>
    </source>
</evidence>
<protein>
    <submittedName>
        <fullName evidence="2">Cyclic di-GMP phosphodiesterase response regulator RpfG</fullName>
        <ecNumber evidence="2">3.1.4.52</ecNumber>
    </submittedName>
</protein>
<feature type="domain" description="HD-GYP" evidence="1">
    <location>
        <begin position="105"/>
        <end position="301"/>
    </location>
</feature>
<evidence type="ECO:0000313" key="3">
    <source>
        <dbReference type="Proteomes" id="UP000076603"/>
    </source>
</evidence>
<dbReference type="Gene3D" id="1.10.3210.10">
    <property type="entry name" value="Hypothetical protein af1432"/>
    <property type="match status" value="1"/>
</dbReference>
<keyword evidence="3" id="KW-1185">Reference proteome</keyword>
<keyword evidence="2" id="KW-0378">Hydrolase</keyword>
<dbReference type="PANTHER" id="PTHR43155:SF2">
    <property type="entry name" value="CYCLIC DI-GMP PHOSPHODIESTERASE PA4108"/>
    <property type="match status" value="1"/>
</dbReference>
<sequence>MRLEFINRVRENEVLGKSILTNEGHVLLRAGVKLNNVYINKLKDLGVLYIYVEDDRLDDVQVEDERLAELKQTTIKSISHVMRNVHNCNGKKLSESLGSVKEMIDYIIDVGDVNKSLYDIKTYDNYTFIHSLDTCIMATFLGINSRIDEWGVKDLGIGAILHDIGKTDIPITLLNKEGKLTDEEFNELRKHPVYGVNMLKNNLTIPSSVIKVVEQHHERVDGRGYPYGLTGNQISKHAKIVCICDVYDAVSNDRCYRKKFSPNDAYELILAGSGTSFDEQIVKNFKNTFSIYPLGCCVRLSNGEEGYVINQNVGFPDRPVIRVLYDKDTKNPISFYEIDLLKIPNVVIVSVV</sequence>